<feature type="domain" description="AraC effector-binding" evidence="1">
    <location>
        <begin position="4"/>
        <end position="156"/>
    </location>
</feature>
<proteinExistence type="predicted"/>
<dbReference type="KEGG" id="cmq:B840_07380"/>
<dbReference type="HOGENOM" id="CLU_1529748_0_0_11"/>
<keyword evidence="3" id="KW-1185">Reference proteome</keyword>
<organism evidence="2 3">
    <name type="scientific">Corynebacterium marinum DSM 44953</name>
    <dbReference type="NCBI Taxonomy" id="1224162"/>
    <lineage>
        <taxon>Bacteria</taxon>
        <taxon>Bacillati</taxon>
        <taxon>Actinomycetota</taxon>
        <taxon>Actinomycetes</taxon>
        <taxon>Mycobacteriales</taxon>
        <taxon>Corynebacteriaceae</taxon>
        <taxon>Corynebacterium</taxon>
    </lineage>
</organism>
<dbReference type="SMART" id="SM00871">
    <property type="entry name" value="AraC_E_bind"/>
    <property type="match status" value="1"/>
</dbReference>
<dbReference type="InterPro" id="IPR010499">
    <property type="entry name" value="AraC_E-bd"/>
</dbReference>
<dbReference type="RefSeq" id="WP_042622606.1">
    <property type="nucleotide sequence ID" value="NZ_CP007790.1"/>
</dbReference>
<dbReference type="AlphaFoldDB" id="A0A0B6TS22"/>
<dbReference type="InterPro" id="IPR011256">
    <property type="entry name" value="Reg_factor_effector_dom_sf"/>
</dbReference>
<name>A0A0B6TS22_9CORY</name>
<evidence type="ECO:0000259" key="1">
    <source>
        <dbReference type="SMART" id="SM00871"/>
    </source>
</evidence>
<dbReference type="Proteomes" id="UP000031928">
    <property type="component" value="Chromosome"/>
</dbReference>
<evidence type="ECO:0000313" key="2">
    <source>
        <dbReference type="EMBL" id="AJK69074.1"/>
    </source>
</evidence>
<sequence>MTRDPITTSPAHIIVASRETVPVNRLQEYFDRAFTRAFEAVQSAGAQPAGPPRAYYFSPLTDVVDLAAGFPVAEEHAAAVEAAFPDLVHRIPESRVAVARHRGPYDQLGATWQEHTENVRQLGLQTGPVFWEEYVTMPTPEADPADMITDLYVTLA</sequence>
<dbReference type="Gene3D" id="3.20.80.10">
    <property type="entry name" value="Regulatory factor, effector binding domain"/>
    <property type="match status" value="1"/>
</dbReference>
<dbReference type="SUPFAM" id="SSF55136">
    <property type="entry name" value="Probable bacterial effector-binding domain"/>
    <property type="match status" value="1"/>
</dbReference>
<dbReference type="Pfam" id="PF06445">
    <property type="entry name" value="GyrI-like"/>
    <property type="match status" value="1"/>
</dbReference>
<accession>A0A0B6TS22</accession>
<dbReference type="InterPro" id="IPR029442">
    <property type="entry name" value="GyrI-like"/>
</dbReference>
<reference evidence="2 3" key="1">
    <citation type="submission" date="2014-05" db="EMBL/GenBank/DDBJ databases">
        <title>Complete genome sequence of Corynebacterium marinum DSM 44953.</title>
        <authorList>
            <person name="Schaffert L."/>
            <person name="Albersmeier A."/>
            <person name="Kalinowski J."/>
            <person name="Ruckert C."/>
        </authorList>
    </citation>
    <scope>NUCLEOTIDE SEQUENCE [LARGE SCALE GENOMIC DNA]</scope>
    <source>
        <strain evidence="2 3">DSM 44953</strain>
    </source>
</reference>
<evidence type="ECO:0000313" key="3">
    <source>
        <dbReference type="Proteomes" id="UP000031928"/>
    </source>
</evidence>
<gene>
    <name evidence="2" type="ORF">B840_07380</name>
</gene>
<dbReference type="EMBL" id="CP007790">
    <property type="protein sequence ID" value="AJK69074.1"/>
    <property type="molecule type" value="Genomic_DNA"/>
</dbReference>
<dbReference type="STRING" id="1224162.B840_07380"/>
<protein>
    <recommendedName>
        <fullName evidence="1">AraC effector-binding domain-containing protein</fullName>
    </recommendedName>
</protein>